<dbReference type="RefSeq" id="XP_069199062.1">
    <property type="nucleotide sequence ID" value="XM_069342561.1"/>
</dbReference>
<keyword evidence="6" id="KW-1185">Reference proteome</keyword>
<dbReference type="Pfam" id="PF05378">
    <property type="entry name" value="Hydant_A_N"/>
    <property type="match status" value="1"/>
</dbReference>
<dbReference type="InterPro" id="IPR048350">
    <property type="entry name" value="S-Me-THD-like_C"/>
</dbReference>
<dbReference type="PANTHER" id="PTHR11365">
    <property type="entry name" value="5-OXOPROLINASE RELATED"/>
    <property type="match status" value="1"/>
</dbReference>
<dbReference type="Pfam" id="PF20906">
    <property type="entry name" value="S-Me-THD_C"/>
    <property type="match status" value="1"/>
</dbReference>
<accession>A0ABR3P9E1</accession>
<feature type="domain" description="Hydantoinase A/oxoprolinase" evidence="1">
    <location>
        <begin position="206"/>
        <end position="381"/>
    </location>
</feature>
<name>A0ABR3P9E1_9PEZI</name>
<evidence type="ECO:0000259" key="2">
    <source>
        <dbReference type="Pfam" id="PF05378"/>
    </source>
</evidence>
<dbReference type="PANTHER" id="PTHR11365:SF10">
    <property type="entry name" value="HYDANTOINASE_OXOPROLINASE"/>
    <property type="match status" value="1"/>
</dbReference>
<dbReference type="InterPro" id="IPR008040">
    <property type="entry name" value="Hydant_A_N"/>
</dbReference>
<gene>
    <name evidence="5" type="ORF">AAFC00_003132</name>
</gene>
<dbReference type="Gene3D" id="3.30.420.40">
    <property type="match status" value="1"/>
</dbReference>
<feature type="domain" description="Hydantoinase/oxoprolinase N-terminal" evidence="2">
    <location>
        <begin position="6"/>
        <end position="186"/>
    </location>
</feature>
<dbReference type="InterPro" id="IPR027479">
    <property type="entry name" value="S-Me-THD_N_sf"/>
</dbReference>
<protein>
    <recommendedName>
        <fullName evidence="7">Hydantoinase</fullName>
    </recommendedName>
</protein>
<evidence type="ECO:0000313" key="5">
    <source>
        <dbReference type="EMBL" id="KAL1302786.1"/>
    </source>
</evidence>
<dbReference type="InterPro" id="IPR043129">
    <property type="entry name" value="ATPase_NBD"/>
</dbReference>
<dbReference type="InterPro" id="IPR010318">
    <property type="entry name" value="S-Me-THD_N"/>
</dbReference>
<comment type="caution">
    <text evidence="5">The sequence shown here is derived from an EMBL/GenBank/DDBJ whole genome shotgun (WGS) entry which is preliminary data.</text>
</comment>
<evidence type="ECO:0000313" key="6">
    <source>
        <dbReference type="Proteomes" id="UP001562354"/>
    </source>
</evidence>
<dbReference type="Gene3D" id="3.40.1610.10">
    <property type="entry name" value="CV3147-like domain"/>
    <property type="match status" value="1"/>
</dbReference>
<dbReference type="SUPFAM" id="SSF160991">
    <property type="entry name" value="CV3147-like"/>
    <property type="match status" value="1"/>
</dbReference>
<dbReference type="GeneID" id="95976834"/>
<evidence type="ECO:0000259" key="3">
    <source>
        <dbReference type="Pfam" id="PF06032"/>
    </source>
</evidence>
<dbReference type="Gene3D" id="2.40.390.10">
    <property type="entry name" value="CV3147-like"/>
    <property type="match status" value="1"/>
</dbReference>
<dbReference type="Proteomes" id="UP001562354">
    <property type="component" value="Unassembled WGS sequence"/>
</dbReference>
<feature type="domain" description="S-Me-THD N-terminal" evidence="3">
    <location>
        <begin position="595"/>
        <end position="753"/>
    </location>
</feature>
<dbReference type="Pfam" id="PF01968">
    <property type="entry name" value="Hydantoinase_A"/>
    <property type="match status" value="1"/>
</dbReference>
<dbReference type="SUPFAM" id="SSF53067">
    <property type="entry name" value="Actin-like ATPase domain"/>
    <property type="match status" value="2"/>
</dbReference>
<dbReference type="EMBL" id="JBFMKM010000012">
    <property type="protein sequence ID" value="KAL1302786.1"/>
    <property type="molecule type" value="Genomic_DNA"/>
</dbReference>
<organism evidence="5 6">
    <name type="scientific">Neodothiora populina</name>
    <dbReference type="NCBI Taxonomy" id="2781224"/>
    <lineage>
        <taxon>Eukaryota</taxon>
        <taxon>Fungi</taxon>
        <taxon>Dikarya</taxon>
        <taxon>Ascomycota</taxon>
        <taxon>Pezizomycotina</taxon>
        <taxon>Dothideomycetes</taxon>
        <taxon>Dothideomycetidae</taxon>
        <taxon>Dothideales</taxon>
        <taxon>Dothioraceae</taxon>
        <taxon>Neodothiora</taxon>
    </lineage>
</organism>
<feature type="domain" description="S-Me-THD-like C-terminal" evidence="4">
    <location>
        <begin position="758"/>
        <end position="973"/>
    </location>
</feature>
<reference evidence="5 6" key="1">
    <citation type="submission" date="2024-07" db="EMBL/GenBank/DDBJ databases">
        <title>Draft sequence of the Neodothiora populina.</title>
        <authorList>
            <person name="Drown D.D."/>
            <person name="Schuette U.S."/>
            <person name="Buechlein A.B."/>
            <person name="Rusch D.R."/>
            <person name="Winton L.W."/>
            <person name="Adams G.A."/>
        </authorList>
    </citation>
    <scope>NUCLEOTIDE SEQUENCE [LARGE SCALE GENOMIC DNA]</scope>
    <source>
        <strain evidence="5 6">CPC 39397</strain>
    </source>
</reference>
<dbReference type="InterPro" id="IPR002821">
    <property type="entry name" value="Hydantoinase_A"/>
</dbReference>
<evidence type="ECO:0000259" key="1">
    <source>
        <dbReference type="Pfam" id="PF01968"/>
    </source>
</evidence>
<evidence type="ECO:0000259" key="4">
    <source>
        <dbReference type="Pfam" id="PF20906"/>
    </source>
</evidence>
<proteinExistence type="predicted"/>
<dbReference type="InterPro" id="IPR045079">
    <property type="entry name" value="Oxoprolinase-like"/>
</dbReference>
<sequence length="990" mass="105446">MSKHIRIGVDVGGTNTDAVAIDPTQKHTPTRGVLAHHKAPTTPDITSGIEEAVREVLTSSSIPSSSIASVTVGTTAFLNSVVEQDARRLSRVAVLRLSKSFLREVQPFSDWPPGLVSIIKGYVGYVDGGLHIDGSQEAPVVEAQVVEKCKEIIELGISAVVVAGVYSPIDETHRQEDRVREIVMREIPGCSVVCSHEVANIGFLERENASILNAAILKYARKTVRRFRFAMNALQLTCPLFLTQNDGTLLDSASAARVPVRTFSSGATNSMRGAAYLAGHEVGKSSAIVVDIGGTTTDVGVLLPYGLPRQASAYVTVAGVRVNYSMPHLHSIGLGGGSLVRDVDGKITVGPDSVGHNLTTEGLVFGGSTLTATDISVASGKADIGKKSAVSQLSPELVRDAQHRIKALLEGAIDVVKTSPEPLPVLLVGGGSVLAPEVLAGSSQLICPPFHDVANAVGAACSKVGGSVDIVQGVSNQTVAQATEHAKKLAIQRAIAAGAVEDSVFIAEIDTMPLQYVANRLRTIVKAVGELDINVAKTVEVDGDDAEEEVNEEVEEAKSHTQKVLEVATVDPQTYRPQIVLNKETGVKEWLISETDLAYLADGCYVLGCAGGGSPAASKIQLRDMLRAGYRMRVIDHSSLPESANIYWGGHMGSPATSVERLQSTETVDAFKVLMEYLHHDTFDAVCGLEIGGANGLEPFLVGSSRFFDRPVIDADWMGRAYPTYWQTTLAVHTPGELVPCAIDSGDGKSILMVRAPDDEIVDRALRASCSEMGSRVGMAAKPTTTDKVRKHAVLNTCSMAWRVGRCIAKAEATNSLSTVAEAIIEEAGGQQSAKVLFRGKIVAVERRLYKGHSYGEIHIANVSTEDDDGAVDDKRMPAVAEGGLMEIPFKNESLFAEHIAEDGTKSIVAAVPDLIVVLDKESGRALGVPEFKYGYQVVVLGITCSPRWTETPRGLEIGGPKAFGYEDVEYKALGVYTEPKSVIEEFAPK</sequence>
<dbReference type="InterPro" id="IPR024071">
    <property type="entry name" value="S-Me-THD_C_sf"/>
</dbReference>
<dbReference type="Pfam" id="PF06032">
    <property type="entry name" value="S-Me-THD_N"/>
    <property type="match status" value="1"/>
</dbReference>
<evidence type="ECO:0008006" key="7">
    <source>
        <dbReference type="Google" id="ProtNLM"/>
    </source>
</evidence>